<reference evidence="1 2" key="1">
    <citation type="journal article" date="2012" name="Genome Biol.">
        <title>Genome and low-iron response of an oceanic diatom adapted to chronic iron limitation.</title>
        <authorList>
            <person name="Lommer M."/>
            <person name="Specht M."/>
            <person name="Roy A.S."/>
            <person name="Kraemer L."/>
            <person name="Andreson R."/>
            <person name="Gutowska M.A."/>
            <person name="Wolf J."/>
            <person name="Bergner S.V."/>
            <person name="Schilhabel M.B."/>
            <person name="Klostermeier U.C."/>
            <person name="Beiko R.G."/>
            <person name="Rosenstiel P."/>
            <person name="Hippler M."/>
            <person name="Laroche J."/>
        </authorList>
    </citation>
    <scope>NUCLEOTIDE SEQUENCE [LARGE SCALE GENOMIC DNA]</scope>
    <source>
        <strain evidence="1 2">CCMP1005</strain>
    </source>
</reference>
<name>K0S361_THAOC</name>
<proteinExistence type="predicted"/>
<dbReference type="EMBL" id="AGNL01022569">
    <property type="protein sequence ID" value="EJK59650.1"/>
    <property type="molecule type" value="Genomic_DNA"/>
</dbReference>
<gene>
    <name evidence="1" type="ORF">THAOC_20092</name>
</gene>
<feature type="non-terminal residue" evidence="1">
    <location>
        <position position="1"/>
    </location>
</feature>
<protein>
    <submittedName>
        <fullName evidence="1">Uncharacterized protein</fullName>
    </submittedName>
</protein>
<dbReference type="Proteomes" id="UP000266841">
    <property type="component" value="Unassembled WGS sequence"/>
</dbReference>
<comment type="caution">
    <text evidence="1">The sequence shown here is derived from an EMBL/GenBank/DDBJ whole genome shotgun (WGS) entry which is preliminary data.</text>
</comment>
<accession>K0S361</accession>
<organism evidence="1 2">
    <name type="scientific">Thalassiosira oceanica</name>
    <name type="common">Marine diatom</name>
    <dbReference type="NCBI Taxonomy" id="159749"/>
    <lineage>
        <taxon>Eukaryota</taxon>
        <taxon>Sar</taxon>
        <taxon>Stramenopiles</taxon>
        <taxon>Ochrophyta</taxon>
        <taxon>Bacillariophyta</taxon>
        <taxon>Coscinodiscophyceae</taxon>
        <taxon>Thalassiosirophycidae</taxon>
        <taxon>Thalassiosirales</taxon>
        <taxon>Thalassiosiraceae</taxon>
        <taxon>Thalassiosira</taxon>
    </lineage>
</organism>
<sequence length="155" mass="16536">RFQQFQDQKSLLRRSEYPTLLGLWGHPNLGMGSSKSRFTCFAATAGHKHRPRHRLQIPLVEQGWGRRRGDGRADGYTGAPQERIGVQPGVGGVGGGRIRQYTAAGGAPVVCGSRRLIRGEAGECVARAGSIWAASRGRRRGGVHPLGIEAAGEGG</sequence>
<evidence type="ECO:0000313" key="1">
    <source>
        <dbReference type="EMBL" id="EJK59650.1"/>
    </source>
</evidence>
<keyword evidence="2" id="KW-1185">Reference proteome</keyword>
<dbReference type="AlphaFoldDB" id="K0S361"/>
<evidence type="ECO:0000313" key="2">
    <source>
        <dbReference type="Proteomes" id="UP000266841"/>
    </source>
</evidence>